<evidence type="ECO:0000313" key="1">
    <source>
        <dbReference type="EMBL" id="KAK3053270.1"/>
    </source>
</evidence>
<dbReference type="EMBL" id="JAWDJW010009941">
    <property type="protein sequence ID" value="KAK3053270.1"/>
    <property type="molecule type" value="Genomic_DNA"/>
</dbReference>
<accession>A0ACC3CXP4</accession>
<name>A0ACC3CXP4_9PEZI</name>
<keyword evidence="2" id="KW-1185">Reference proteome</keyword>
<reference evidence="1" key="1">
    <citation type="submission" date="2024-09" db="EMBL/GenBank/DDBJ databases">
        <title>Black Yeasts Isolated from many extreme environments.</title>
        <authorList>
            <person name="Coleine C."/>
            <person name="Stajich J.E."/>
            <person name="Selbmann L."/>
        </authorList>
    </citation>
    <scope>NUCLEOTIDE SEQUENCE</scope>
    <source>
        <strain evidence="1">CCFEE 5737</strain>
    </source>
</reference>
<gene>
    <name evidence="1" type="ORF">LTS18_012184</name>
</gene>
<feature type="non-terminal residue" evidence="1">
    <location>
        <position position="458"/>
    </location>
</feature>
<proteinExistence type="predicted"/>
<organism evidence="1 2">
    <name type="scientific">Coniosporium uncinatum</name>
    <dbReference type="NCBI Taxonomy" id="93489"/>
    <lineage>
        <taxon>Eukaryota</taxon>
        <taxon>Fungi</taxon>
        <taxon>Dikarya</taxon>
        <taxon>Ascomycota</taxon>
        <taxon>Pezizomycotina</taxon>
        <taxon>Dothideomycetes</taxon>
        <taxon>Dothideomycetes incertae sedis</taxon>
        <taxon>Coniosporium</taxon>
    </lineage>
</organism>
<protein>
    <submittedName>
        <fullName evidence="1">Uncharacterized protein</fullName>
    </submittedName>
</protein>
<dbReference type="Proteomes" id="UP001186974">
    <property type="component" value="Unassembled WGS sequence"/>
</dbReference>
<evidence type="ECO:0000313" key="2">
    <source>
        <dbReference type="Proteomes" id="UP001186974"/>
    </source>
</evidence>
<comment type="caution">
    <text evidence="1">The sequence shown here is derived from an EMBL/GenBank/DDBJ whole genome shotgun (WGS) entry which is preliminary data.</text>
</comment>
<sequence>MRNQTRAPPQPTAPAFEEFVQPAPAQKSASEDLFGLDAFSTSPTNIAPQSTGGSGNIKRSFDDPFGNKAASPTSPKAFQPSQPQRGGPAGNFKPFMPTSAFGQSLGSQNTGGSGSSAALGSRAPQQQPSAMDDLLGDNDPEVSKTLTKDTTDLANMSNQVGQLTNQMKELQTKKATTEADLNSTSTQKRDLELRLSQFRTQYENEVKSVRSLEDRLSTSRNETQKLRQELSQIETQYHDIRNEHSQVAQGLEADQRENASLKERIRQTNAEISSLKPQLEKARMDARQQKGMVSINKKQLATNEGERDKIKSEMSDLARQAQEASAQQSAAASQVASPALSTASRDTNPFFKRSPQPPMDNTMTASAFSPSTSQAQNKFDFFGSSSGTPTLGPPPTTSFRQDPGVGGSVSSGPDVPTPSTSPPLSNYHESPRAGEPPAPPESRQISLRELPIRENVPR</sequence>